<evidence type="ECO:0000313" key="2">
    <source>
        <dbReference type="EMBL" id="CDZ97408.1"/>
    </source>
</evidence>
<reference evidence="2" key="1">
    <citation type="submission" date="2014-08" db="EMBL/GenBank/DDBJ databases">
        <authorList>
            <person name="Sharma Rahul"/>
            <person name="Thines Marco"/>
        </authorList>
    </citation>
    <scope>NUCLEOTIDE SEQUENCE</scope>
</reference>
<organism evidence="2">
    <name type="scientific">Phaffia rhodozyma</name>
    <name type="common">Yeast</name>
    <name type="synonym">Xanthophyllomyces dendrorhous</name>
    <dbReference type="NCBI Taxonomy" id="264483"/>
    <lineage>
        <taxon>Eukaryota</taxon>
        <taxon>Fungi</taxon>
        <taxon>Dikarya</taxon>
        <taxon>Basidiomycota</taxon>
        <taxon>Agaricomycotina</taxon>
        <taxon>Tremellomycetes</taxon>
        <taxon>Cystofilobasidiales</taxon>
        <taxon>Mrakiaceae</taxon>
        <taxon>Phaffia</taxon>
    </lineage>
</organism>
<dbReference type="AlphaFoldDB" id="A0A0F7SI60"/>
<feature type="chain" id="PRO_5002521902" description="Immunoreactive mannoprotein MP88" evidence="1">
    <location>
        <begin position="19"/>
        <end position="402"/>
    </location>
</feature>
<keyword evidence="1" id="KW-0732">Signal</keyword>
<evidence type="ECO:0008006" key="3">
    <source>
        <dbReference type="Google" id="ProtNLM"/>
    </source>
</evidence>
<accession>A0A0F7SI60</accession>
<protein>
    <recommendedName>
        <fullName evidence="3">Immunoreactive mannoprotein MP88</fullName>
    </recommendedName>
</protein>
<feature type="signal peptide" evidence="1">
    <location>
        <begin position="1"/>
        <end position="18"/>
    </location>
</feature>
<evidence type="ECO:0000256" key="1">
    <source>
        <dbReference type="SAM" id="SignalP"/>
    </source>
</evidence>
<sequence>MSAALLLPLLALAPAAYAQVTATGTQGVTNPATATLGVYNQTSYSRLLSVNSVDDFCIFSPPVAGDTIGDTEEEEVAWCTKPRNNARVIPDGTITAAHFVKTPLYVQITGFGDLTKLNVLSGDEGGELDPHGSTGLGNPVGGNVTSDVSGADVPYQEWMNYVAYNSFCIRICTAENSTYSAAVMCEHTFDLMGCEWVMPGDYDQEGFTSCDGDSAYPPGVYPVGSAGSGTTSTFAQRYTGTYSDSYTTDTWTIGYTVTPQTPYMTPASSNCFTYSTISNGIASLTAGTVSVATSAATVSSGAVAAVSSAAASSSGSASQAAITSSAAAGSSSMKTSAAAKSSATAVASAAASKATSAASAASAAATSVAASNAFRSSAADFTLWGSIMTLGAVVLGAGTVMI</sequence>
<proteinExistence type="predicted"/>
<dbReference type="EMBL" id="LN483167">
    <property type="protein sequence ID" value="CDZ97408.1"/>
    <property type="molecule type" value="Genomic_DNA"/>
</dbReference>
<name>A0A0F7SI60_PHARH</name>